<feature type="transmembrane region" description="Helical" evidence="2">
    <location>
        <begin position="453"/>
        <end position="474"/>
    </location>
</feature>
<reference evidence="3 4" key="1">
    <citation type="submission" date="2024-03" db="EMBL/GenBank/DDBJ databases">
        <title>A high-quality draft genome sequence of Diaporthe vaccinii, a causative agent of upright dieback and viscid rot disease in cranberry plants.</title>
        <authorList>
            <person name="Sarrasin M."/>
            <person name="Lang B.F."/>
            <person name="Burger G."/>
        </authorList>
    </citation>
    <scope>NUCLEOTIDE SEQUENCE [LARGE SCALE GENOMIC DNA]</scope>
    <source>
        <strain evidence="3 4">IS7</strain>
    </source>
</reference>
<dbReference type="EMBL" id="JBAWTH010000010">
    <property type="protein sequence ID" value="KAL2290073.1"/>
    <property type="molecule type" value="Genomic_DNA"/>
</dbReference>
<dbReference type="Gene3D" id="1.10.167.10">
    <property type="entry name" value="Regulator of G-protein Signalling 4, domain 2"/>
    <property type="match status" value="1"/>
</dbReference>
<dbReference type="PANTHER" id="PTHR39466:SF1">
    <property type="entry name" value="RGS DOMAIN-CONTAINING PROTEIN"/>
    <property type="match status" value="1"/>
</dbReference>
<dbReference type="InterPro" id="IPR044926">
    <property type="entry name" value="RGS_subdomain_2"/>
</dbReference>
<keyword evidence="4" id="KW-1185">Reference proteome</keyword>
<dbReference type="InterPro" id="IPR036305">
    <property type="entry name" value="RGS_sf"/>
</dbReference>
<evidence type="ECO:0000313" key="3">
    <source>
        <dbReference type="EMBL" id="KAL2290073.1"/>
    </source>
</evidence>
<feature type="transmembrane region" description="Helical" evidence="2">
    <location>
        <begin position="274"/>
        <end position="296"/>
    </location>
</feature>
<dbReference type="PANTHER" id="PTHR39466">
    <property type="entry name" value="RGS DOMAIN-CONTAINING PROTEIN"/>
    <property type="match status" value="1"/>
</dbReference>
<dbReference type="EMBL" id="JBAWTH010000010">
    <property type="protein sequence ID" value="KAL2290074.1"/>
    <property type="molecule type" value="Genomic_DNA"/>
</dbReference>
<dbReference type="EMBL" id="JBAWTH010000010">
    <property type="protein sequence ID" value="KAL2290072.1"/>
    <property type="molecule type" value="Genomic_DNA"/>
</dbReference>
<comment type="caution">
    <text evidence="3">The sequence shown here is derived from an EMBL/GenBank/DDBJ whole genome shotgun (WGS) entry which is preliminary data.</text>
</comment>
<evidence type="ECO:0000256" key="2">
    <source>
        <dbReference type="SAM" id="Phobius"/>
    </source>
</evidence>
<evidence type="ECO:0000256" key="1">
    <source>
        <dbReference type="SAM" id="MobiDB-lite"/>
    </source>
</evidence>
<evidence type="ECO:0000313" key="4">
    <source>
        <dbReference type="Proteomes" id="UP001600888"/>
    </source>
</evidence>
<sequence length="480" mass="54347">MLPESEISRDIHNIEHGKSSRRSKLPSELSFEQVVKNTVAPPCSLGEFMDFLVYEDLNAELLQFFIWYCDYIERWSELSPQQKSLSPPWEPARQRGQKGPAAQTHRRDGSDRLNQILNIMEVVNARKHPNWSLGGRSEIRVDCGTPSKSSSILSVPAAAARKAAPSVTKQDAQGETHIALPLNSNPIDEQPTDQRQPFREEVNMIIKQYITDQAPRRLKISDEDLAACQKAASLTTHPSALLRAFTAAEDPLKSDCYPRFVLNSQRNANKSRLVFVRVVAFTVIMIGFLANQVLVLSSLSQFYRVLSIILWWPGFTILIAAIQGLCLVLQLRSLRQLRPWEQEQLFDDVDTDGHAHELNSAAEVTTHISSDNDKRRSKQPARGMAIRVTSRLSSSRNDDPLRKPSMQTFGPANKYRRRAFVKAYQSKPMVRKIWDDAVKTRNRNIKMLQDRTLFLSICWGGAISSVLTVVSLFIPVMKVL</sequence>
<proteinExistence type="predicted"/>
<evidence type="ECO:0008006" key="5">
    <source>
        <dbReference type="Google" id="ProtNLM"/>
    </source>
</evidence>
<dbReference type="SUPFAM" id="SSF48097">
    <property type="entry name" value="Regulator of G-protein signaling, RGS"/>
    <property type="match status" value="1"/>
</dbReference>
<name>A0ABR4F5W7_9PEZI</name>
<feature type="transmembrane region" description="Helical" evidence="2">
    <location>
        <begin position="308"/>
        <end position="329"/>
    </location>
</feature>
<keyword evidence="2" id="KW-0812">Transmembrane</keyword>
<keyword evidence="2" id="KW-1133">Transmembrane helix</keyword>
<dbReference type="EMBL" id="JBAWTH010000010">
    <property type="protein sequence ID" value="KAL2290075.1"/>
    <property type="molecule type" value="Genomic_DNA"/>
</dbReference>
<feature type="region of interest" description="Disordered" evidence="1">
    <location>
        <begin position="82"/>
        <end position="111"/>
    </location>
</feature>
<protein>
    <recommendedName>
        <fullName evidence="5">RGS domain-containing protein</fullName>
    </recommendedName>
</protein>
<keyword evidence="2" id="KW-0472">Membrane</keyword>
<accession>A0ABR4F5W7</accession>
<organism evidence="3 4">
    <name type="scientific">Diaporthe vaccinii</name>
    <dbReference type="NCBI Taxonomy" id="105482"/>
    <lineage>
        <taxon>Eukaryota</taxon>
        <taxon>Fungi</taxon>
        <taxon>Dikarya</taxon>
        <taxon>Ascomycota</taxon>
        <taxon>Pezizomycotina</taxon>
        <taxon>Sordariomycetes</taxon>
        <taxon>Sordariomycetidae</taxon>
        <taxon>Diaporthales</taxon>
        <taxon>Diaporthaceae</taxon>
        <taxon>Diaporthe</taxon>
        <taxon>Diaporthe eres species complex</taxon>
    </lineage>
</organism>
<gene>
    <name evidence="3" type="ORF">FJTKL_00592</name>
</gene>
<dbReference type="Proteomes" id="UP001600888">
    <property type="component" value="Unassembled WGS sequence"/>
</dbReference>